<sequence>MYEEMASLNNENSRRCSLPIGASDMGEERRLPPLPQILPLPSRGPFNPFNIKDALVPTTPRPQDTFQFKLLWAAADYIIAPPSLANPAESS</sequence>
<evidence type="ECO:0000313" key="2">
    <source>
        <dbReference type="EMBL" id="KAJ5203013.1"/>
    </source>
</evidence>
<proteinExistence type="predicted"/>
<reference evidence="2" key="1">
    <citation type="submission" date="2022-11" db="EMBL/GenBank/DDBJ databases">
        <authorList>
            <person name="Petersen C."/>
        </authorList>
    </citation>
    <scope>NUCLEOTIDE SEQUENCE</scope>
    <source>
        <strain evidence="2">IBT 20477</strain>
    </source>
</reference>
<keyword evidence="3" id="KW-1185">Reference proteome</keyword>
<gene>
    <name evidence="2" type="ORF">N7449_005092</name>
</gene>
<dbReference type="OrthoDB" id="4372265at2759"/>
<name>A0A9W9SYP5_9EURO</name>
<feature type="region of interest" description="Disordered" evidence="1">
    <location>
        <begin position="1"/>
        <end position="31"/>
    </location>
</feature>
<accession>A0A9W9SYP5</accession>
<dbReference type="Proteomes" id="UP001150942">
    <property type="component" value="Unassembled WGS sequence"/>
</dbReference>
<evidence type="ECO:0000313" key="3">
    <source>
        <dbReference type="Proteomes" id="UP001150942"/>
    </source>
</evidence>
<dbReference type="AlphaFoldDB" id="A0A9W9SYP5"/>
<dbReference type="EMBL" id="JAPQKQ010000003">
    <property type="protein sequence ID" value="KAJ5203013.1"/>
    <property type="molecule type" value="Genomic_DNA"/>
</dbReference>
<organism evidence="2 3">
    <name type="scientific">Penicillium cf. viridicatum</name>
    <dbReference type="NCBI Taxonomy" id="2972119"/>
    <lineage>
        <taxon>Eukaryota</taxon>
        <taxon>Fungi</taxon>
        <taxon>Dikarya</taxon>
        <taxon>Ascomycota</taxon>
        <taxon>Pezizomycotina</taxon>
        <taxon>Eurotiomycetes</taxon>
        <taxon>Eurotiomycetidae</taxon>
        <taxon>Eurotiales</taxon>
        <taxon>Aspergillaceae</taxon>
        <taxon>Penicillium</taxon>
    </lineage>
</organism>
<protein>
    <submittedName>
        <fullName evidence="2">Uncharacterized protein</fullName>
    </submittedName>
</protein>
<evidence type="ECO:0000256" key="1">
    <source>
        <dbReference type="SAM" id="MobiDB-lite"/>
    </source>
</evidence>
<reference evidence="2" key="2">
    <citation type="journal article" date="2023" name="IMA Fungus">
        <title>Comparative genomic study of the Penicillium genus elucidates a diverse pangenome and 15 lateral gene transfer events.</title>
        <authorList>
            <person name="Petersen C."/>
            <person name="Sorensen T."/>
            <person name="Nielsen M.R."/>
            <person name="Sondergaard T.E."/>
            <person name="Sorensen J.L."/>
            <person name="Fitzpatrick D.A."/>
            <person name="Frisvad J.C."/>
            <person name="Nielsen K.L."/>
        </authorList>
    </citation>
    <scope>NUCLEOTIDE SEQUENCE</scope>
    <source>
        <strain evidence="2">IBT 20477</strain>
    </source>
</reference>
<comment type="caution">
    <text evidence="2">The sequence shown here is derived from an EMBL/GenBank/DDBJ whole genome shotgun (WGS) entry which is preliminary data.</text>
</comment>